<evidence type="ECO:0000313" key="2">
    <source>
        <dbReference type="Proteomes" id="UP001184230"/>
    </source>
</evidence>
<proteinExistence type="predicted"/>
<accession>A0ABU1NFG9</accession>
<reference evidence="1 2" key="1">
    <citation type="submission" date="2023-07" db="EMBL/GenBank/DDBJ databases">
        <title>Sorghum-associated microbial communities from plants grown in Nebraska, USA.</title>
        <authorList>
            <person name="Schachtman D."/>
        </authorList>
    </citation>
    <scope>NUCLEOTIDE SEQUENCE [LARGE SCALE GENOMIC DNA]</scope>
    <source>
        <strain evidence="1 2">DS1781</strain>
    </source>
</reference>
<dbReference type="Proteomes" id="UP001184230">
    <property type="component" value="Unassembled WGS sequence"/>
</dbReference>
<keyword evidence="2" id="KW-1185">Reference proteome</keyword>
<evidence type="ECO:0000313" key="1">
    <source>
        <dbReference type="EMBL" id="MDR6536786.1"/>
    </source>
</evidence>
<gene>
    <name evidence="1" type="ORF">J2739_002559</name>
</gene>
<dbReference type="EMBL" id="JAVDRF010000004">
    <property type="protein sequence ID" value="MDR6536786.1"/>
    <property type="molecule type" value="Genomic_DNA"/>
</dbReference>
<name>A0ABU1NFG9_9BURK</name>
<organism evidence="1 2">
    <name type="scientific">Variovorax soli</name>
    <dbReference type="NCBI Taxonomy" id="376815"/>
    <lineage>
        <taxon>Bacteria</taxon>
        <taxon>Pseudomonadati</taxon>
        <taxon>Pseudomonadota</taxon>
        <taxon>Betaproteobacteria</taxon>
        <taxon>Burkholderiales</taxon>
        <taxon>Comamonadaceae</taxon>
        <taxon>Variovorax</taxon>
    </lineage>
</organism>
<protein>
    <submittedName>
        <fullName evidence="1">Uncharacterized protein YdaT</fullName>
    </submittedName>
</protein>
<comment type="caution">
    <text evidence="1">The sequence shown here is derived from an EMBL/GenBank/DDBJ whole genome shotgun (WGS) entry which is preliminary data.</text>
</comment>
<sequence length="66" mass="7190">MPWTSFRYPPAMAHLTPLVRLKAIEIANALLAEGYDDGKAIRIGIAKAKEWARHRSGLEGGGYPVG</sequence>